<dbReference type="GO" id="GO:0005829">
    <property type="term" value="C:cytosol"/>
    <property type="evidence" value="ECO:0007669"/>
    <property type="project" value="TreeGrafter"/>
</dbReference>
<dbReference type="RefSeq" id="WP_075885460.1">
    <property type="nucleotide sequence ID" value="NZ_CAKOCV010000038.1"/>
</dbReference>
<dbReference type="InterPro" id="IPR001867">
    <property type="entry name" value="OmpR/PhoB-type_DNA-bd"/>
</dbReference>
<protein>
    <recommendedName>
        <fullName evidence="12">DNA-binding response regulator</fullName>
    </recommendedName>
</protein>
<keyword evidence="3" id="KW-0805">Transcription regulation</keyword>
<evidence type="ECO:0000259" key="8">
    <source>
        <dbReference type="PROSITE" id="PS50110"/>
    </source>
</evidence>
<reference evidence="10 11" key="1">
    <citation type="submission" date="2016-11" db="EMBL/GenBank/DDBJ databases">
        <title>Description of two novel members of the family Erysipelotrichaceae: Ileibacterium lipovorans gen. nov., sp. nov. and Dubosiella newyorkensis, gen. nov., sp. nov.</title>
        <authorList>
            <person name="Cox L.M."/>
            <person name="Sohn J."/>
            <person name="Tyrrell K.L."/>
            <person name="Citron D.M."/>
            <person name="Lawson P.A."/>
            <person name="Patel N.B."/>
            <person name="Iizumi T."/>
            <person name="Perez-Perez G.I."/>
            <person name="Goldstein E.J."/>
            <person name="Blaser M.J."/>
        </authorList>
    </citation>
    <scope>NUCLEOTIDE SEQUENCE [LARGE SCALE GENOMIC DNA]</scope>
    <source>
        <strain evidence="10 11">NYU-BL-K8</strain>
    </source>
</reference>
<dbReference type="PANTHER" id="PTHR48111">
    <property type="entry name" value="REGULATOR OF RPOS"/>
    <property type="match status" value="1"/>
</dbReference>
<dbReference type="SUPFAM" id="SSF46894">
    <property type="entry name" value="C-terminal effector domain of the bipartite response regulators"/>
    <property type="match status" value="1"/>
</dbReference>
<dbReference type="GO" id="GO:0006355">
    <property type="term" value="P:regulation of DNA-templated transcription"/>
    <property type="evidence" value="ECO:0007669"/>
    <property type="project" value="InterPro"/>
</dbReference>
<dbReference type="InterPro" id="IPR036388">
    <property type="entry name" value="WH-like_DNA-bd_sf"/>
</dbReference>
<proteinExistence type="predicted"/>
<dbReference type="Pfam" id="PF00486">
    <property type="entry name" value="Trans_reg_C"/>
    <property type="match status" value="1"/>
</dbReference>
<dbReference type="InterPro" id="IPR011006">
    <property type="entry name" value="CheY-like_superfamily"/>
</dbReference>
<evidence type="ECO:0000256" key="7">
    <source>
        <dbReference type="PROSITE-ProRule" id="PRU01091"/>
    </source>
</evidence>
<dbReference type="PROSITE" id="PS50110">
    <property type="entry name" value="RESPONSE_REGULATORY"/>
    <property type="match status" value="1"/>
</dbReference>
<evidence type="ECO:0000259" key="9">
    <source>
        <dbReference type="PROSITE" id="PS51755"/>
    </source>
</evidence>
<dbReference type="GO" id="GO:0032993">
    <property type="term" value="C:protein-DNA complex"/>
    <property type="evidence" value="ECO:0007669"/>
    <property type="project" value="TreeGrafter"/>
</dbReference>
<dbReference type="InterPro" id="IPR016032">
    <property type="entry name" value="Sig_transdc_resp-reg_C-effctor"/>
</dbReference>
<keyword evidence="4 7" id="KW-0238">DNA-binding</keyword>
<evidence type="ECO:0000256" key="3">
    <source>
        <dbReference type="ARBA" id="ARBA00023015"/>
    </source>
</evidence>
<keyword evidence="1 6" id="KW-0597">Phosphoprotein</keyword>
<comment type="caution">
    <text evidence="10">The sequence shown here is derived from an EMBL/GenBank/DDBJ whole genome shotgun (WGS) entry which is preliminary data.</text>
</comment>
<gene>
    <name evidence="10" type="ORF">BO223_06860</name>
</gene>
<evidence type="ECO:0000313" key="10">
    <source>
        <dbReference type="EMBL" id="OLU44787.1"/>
    </source>
</evidence>
<evidence type="ECO:0008006" key="12">
    <source>
        <dbReference type="Google" id="ProtNLM"/>
    </source>
</evidence>
<dbReference type="GO" id="GO:0000976">
    <property type="term" value="F:transcription cis-regulatory region binding"/>
    <property type="evidence" value="ECO:0007669"/>
    <property type="project" value="TreeGrafter"/>
</dbReference>
<dbReference type="CDD" id="cd00383">
    <property type="entry name" value="trans_reg_C"/>
    <property type="match status" value="1"/>
</dbReference>
<evidence type="ECO:0000256" key="1">
    <source>
        <dbReference type="ARBA" id="ARBA00022553"/>
    </source>
</evidence>
<dbReference type="InterPro" id="IPR001789">
    <property type="entry name" value="Sig_transdc_resp-reg_receiver"/>
</dbReference>
<dbReference type="InterPro" id="IPR039420">
    <property type="entry name" value="WalR-like"/>
</dbReference>
<dbReference type="PANTHER" id="PTHR48111:SF22">
    <property type="entry name" value="REGULATOR OF RPOS"/>
    <property type="match status" value="1"/>
</dbReference>
<dbReference type="PROSITE" id="PS51755">
    <property type="entry name" value="OMPR_PHOB"/>
    <property type="match status" value="1"/>
</dbReference>
<dbReference type="Proteomes" id="UP000186758">
    <property type="component" value="Unassembled WGS sequence"/>
</dbReference>
<dbReference type="FunFam" id="3.40.50.2300:FF:000001">
    <property type="entry name" value="DNA-binding response regulator PhoB"/>
    <property type="match status" value="1"/>
</dbReference>
<dbReference type="EMBL" id="MPJZ01000056">
    <property type="protein sequence ID" value="OLU44787.1"/>
    <property type="molecule type" value="Genomic_DNA"/>
</dbReference>
<dbReference type="Pfam" id="PF00072">
    <property type="entry name" value="Response_reg"/>
    <property type="match status" value="1"/>
</dbReference>
<keyword evidence="5" id="KW-0804">Transcription</keyword>
<evidence type="ECO:0000256" key="4">
    <source>
        <dbReference type="ARBA" id="ARBA00023125"/>
    </source>
</evidence>
<dbReference type="SMART" id="SM00448">
    <property type="entry name" value="REC"/>
    <property type="match status" value="1"/>
</dbReference>
<dbReference type="Gene3D" id="6.10.250.690">
    <property type="match status" value="1"/>
</dbReference>
<feature type="modified residue" description="4-aspartylphosphate" evidence="6">
    <location>
        <position position="51"/>
    </location>
</feature>
<evidence type="ECO:0000256" key="6">
    <source>
        <dbReference type="PROSITE-ProRule" id="PRU00169"/>
    </source>
</evidence>
<feature type="domain" description="Response regulatory" evidence="8">
    <location>
        <begin position="2"/>
        <end position="116"/>
    </location>
</feature>
<feature type="DNA-binding region" description="OmpR/PhoB-type" evidence="7">
    <location>
        <begin position="121"/>
        <end position="221"/>
    </location>
</feature>
<evidence type="ECO:0000313" key="11">
    <source>
        <dbReference type="Proteomes" id="UP000186758"/>
    </source>
</evidence>
<dbReference type="GO" id="GO:0000156">
    <property type="term" value="F:phosphorelay response regulator activity"/>
    <property type="evidence" value="ECO:0007669"/>
    <property type="project" value="TreeGrafter"/>
</dbReference>
<evidence type="ECO:0000256" key="2">
    <source>
        <dbReference type="ARBA" id="ARBA00023012"/>
    </source>
</evidence>
<dbReference type="SMART" id="SM00862">
    <property type="entry name" value="Trans_reg_C"/>
    <property type="match status" value="1"/>
</dbReference>
<keyword evidence="2" id="KW-0902">Two-component regulatory system</keyword>
<name>A0A1Q9YJT3_9FIRM</name>
<dbReference type="Gene3D" id="3.40.50.2300">
    <property type="match status" value="1"/>
</dbReference>
<dbReference type="AlphaFoldDB" id="A0A1Q9YJT3"/>
<sequence length="224" mass="24863">MRILVIEDEETLARLIESRLKRENHDVDVALDGDTGLMEALRGIYDLIILDVMLPGTSGFDILSALKKQRISSKVIMLTARGALEDRLHGLKAGADDYVTKPFHLEELAARVSVQLRREEEGRRTAGDLELADQSNLLVCRTTGKSIELSAKELAVMDYLLSHPQQILSRDQILDRVWGLDSDVTANNLEAYLSFLRRKLHAIGSAAAIKAVRGLGYRLETGNA</sequence>
<feature type="domain" description="OmpR/PhoB-type" evidence="9">
    <location>
        <begin position="121"/>
        <end position="221"/>
    </location>
</feature>
<dbReference type="SUPFAM" id="SSF52172">
    <property type="entry name" value="CheY-like"/>
    <property type="match status" value="1"/>
</dbReference>
<accession>A0A1Q9YJT3</accession>
<evidence type="ECO:0000256" key="5">
    <source>
        <dbReference type="ARBA" id="ARBA00023163"/>
    </source>
</evidence>
<dbReference type="Gene3D" id="1.10.10.10">
    <property type="entry name" value="Winged helix-like DNA-binding domain superfamily/Winged helix DNA-binding domain"/>
    <property type="match status" value="1"/>
</dbReference>
<organism evidence="10 11">
    <name type="scientific">Faecalibaculum rodentium</name>
    <dbReference type="NCBI Taxonomy" id="1702221"/>
    <lineage>
        <taxon>Bacteria</taxon>
        <taxon>Bacillati</taxon>
        <taxon>Bacillota</taxon>
        <taxon>Erysipelotrichia</taxon>
        <taxon>Erysipelotrichales</taxon>
        <taxon>Erysipelotrichaceae</taxon>
        <taxon>Faecalibaculum</taxon>
    </lineage>
</organism>